<feature type="compositionally biased region" description="Polar residues" evidence="1">
    <location>
        <begin position="82"/>
        <end position="93"/>
    </location>
</feature>
<evidence type="ECO:0000313" key="3">
    <source>
        <dbReference type="Proteomes" id="UP000019804"/>
    </source>
</evidence>
<organism evidence="2 3">
    <name type="scientific">Aspergillus ruber (strain CBS 135680)</name>
    <dbReference type="NCBI Taxonomy" id="1388766"/>
    <lineage>
        <taxon>Eukaryota</taxon>
        <taxon>Fungi</taxon>
        <taxon>Dikarya</taxon>
        <taxon>Ascomycota</taxon>
        <taxon>Pezizomycotina</taxon>
        <taxon>Eurotiomycetes</taxon>
        <taxon>Eurotiomycetidae</taxon>
        <taxon>Eurotiales</taxon>
        <taxon>Aspergillaceae</taxon>
        <taxon>Aspergillus</taxon>
        <taxon>Aspergillus subgen. Aspergillus</taxon>
    </lineage>
</organism>
<gene>
    <name evidence="2" type="ORF">EURHEDRAFT_87197</name>
</gene>
<sequence>MINQVQVSSDRPSLAQWPWPLTGIMRSSNNNTRHTAHNTRQSVNSLSNRDPDPPRHPKFRKGNSSQQGYLSNRNSAVGICSGSPNLTHESPATTLFGRRSMGSNPYGHGSLSSGLLKRPTDGELVTAMQPDMQLFAHHLFTPNGVSANENGRIGTLDGRWRGSRLTVPLCTSTLNSTVLFRNRCRQEVVCCSVSRCDSVVESLVGFATGQSQRRKTRLFDGFLTGAAVRDTRHQRVINNNKS</sequence>
<reference evidence="3" key="1">
    <citation type="journal article" date="2014" name="Nat. Commun.">
        <title>Genomic adaptations of the halophilic Dead Sea filamentous fungus Eurotium rubrum.</title>
        <authorList>
            <person name="Kis-Papo T."/>
            <person name="Weig A.R."/>
            <person name="Riley R."/>
            <person name="Persoh D."/>
            <person name="Salamov A."/>
            <person name="Sun H."/>
            <person name="Lipzen A."/>
            <person name="Wasser S.P."/>
            <person name="Rambold G."/>
            <person name="Grigoriev I.V."/>
            <person name="Nevo E."/>
        </authorList>
    </citation>
    <scope>NUCLEOTIDE SEQUENCE [LARGE SCALE GENOMIC DNA]</scope>
    <source>
        <strain evidence="3">CBS 135680</strain>
    </source>
</reference>
<evidence type="ECO:0000256" key="1">
    <source>
        <dbReference type="SAM" id="MobiDB-lite"/>
    </source>
</evidence>
<dbReference type="AlphaFoldDB" id="A0A017SBP1"/>
<accession>A0A017SBP1</accession>
<feature type="compositionally biased region" description="Polar residues" evidence="1">
    <location>
        <begin position="62"/>
        <end position="75"/>
    </location>
</feature>
<dbReference type="Proteomes" id="UP000019804">
    <property type="component" value="Unassembled WGS sequence"/>
</dbReference>
<feature type="region of interest" description="Disordered" evidence="1">
    <location>
        <begin position="25"/>
        <end position="115"/>
    </location>
</feature>
<name>A0A017SBP1_ASPRC</name>
<dbReference type="RefSeq" id="XP_040638055.1">
    <property type="nucleotide sequence ID" value="XM_040787676.1"/>
</dbReference>
<dbReference type="HOGENOM" id="CLU_1146984_0_0_1"/>
<proteinExistence type="predicted"/>
<evidence type="ECO:0000313" key="2">
    <source>
        <dbReference type="EMBL" id="EYE94367.1"/>
    </source>
</evidence>
<keyword evidence="3" id="KW-1185">Reference proteome</keyword>
<protein>
    <submittedName>
        <fullName evidence="2">Uncharacterized protein</fullName>
    </submittedName>
</protein>
<dbReference type="EMBL" id="KK088426">
    <property type="protein sequence ID" value="EYE94367.1"/>
    <property type="molecule type" value="Genomic_DNA"/>
</dbReference>
<dbReference type="GeneID" id="63702800"/>